<feature type="domain" description="VanZ-like" evidence="2">
    <location>
        <begin position="63"/>
        <end position="167"/>
    </location>
</feature>
<feature type="transmembrane region" description="Helical" evidence="1">
    <location>
        <begin position="322"/>
        <end position="340"/>
    </location>
</feature>
<evidence type="ECO:0000259" key="2">
    <source>
        <dbReference type="Pfam" id="PF04892"/>
    </source>
</evidence>
<protein>
    <recommendedName>
        <fullName evidence="2">VanZ-like domain-containing protein</fullName>
    </recommendedName>
</protein>
<dbReference type="PANTHER" id="PTHR28008:SF1">
    <property type="entry name" value="DOMAIN PROTEIN, PUTATIVE (AFU_ORTHOLOGUE AFUA_3G10980)-RELATED"/>
    <property type="match status" value="1"/>
</dbReference>
<reference evidence="4" key="1">
    <citation type="journal article" date="2019" name="Int. J. Syst. Evol. Microbiol.">
        <title>The Global Catalogue of Microorganisms (GCM) 10K type strain sequencing project: providing services to taxonomists for standard genome sequencing and annotation.</title>
        <authorList>
            <consortium name="The Broad Institute Genomics Platform"/>
            <consortium name="The Broad Institute Genome Sequencing Center for Infectious Disease"/>
            <person name="Wu L."/>
            <person name="Ma J."/>
        </authorList>
    </citation>
    <scope>NUCLEOTIDE SEQUENCE [LARGE SCALE GENOMIC DNA]</scope>
    <source>
        <strain evidence="4">CGMCC 1.11013</strain>
    </source>
</reference>
<dbReference type="Pfam" id="PF04892">
    <property type="entry name" value="VanZ"/>
    <property type="match status" value="1"/>
</dbReference>
<evidence type="ECO:0000313" key="3">
    <source>
        <dbReference type="EMBL" id="GGD59610.1"/>
    </source>
</evidence>
<keyword evidence="4" id="KW-1185">Reference proteome</keyword>
<feature type="transmembrane region" description="Helical" evidence="1">
    <location>
        <begin position="261"/>
        <end position="280"/>
    </location>
</feature>
<organism evidence="3 4">
    <name type="scientific">Caballeronia grimmiae</name>
    <dbReference type="NCBI Taxonomy" id="1071679"/>
    <lineage>
        <taxon>Bacteria</taxon>
        <taxon>Pseudomonadati</taxon>
        <taxon>Pseudomonadota</taxon>
        <taxon>Betaproteobacteria</taxon>
        <taxon>Burkholderiales</taxon>
        <taxon>Burkholderiaceae</taxon>
        <taxon>Caballeronia</taxon>
    </lineage>
</organism>
<dbReference type="InterPro" id="IPR006976">
    <property type="entry name" value="VanZ-like"/>
</dbReference>
<sequence length="427" mass="46305">MRSRSPRHDDIDTSRNFARTLARNVARTEALGRLMTIKQWQRRPSAFSRQALIAYAALVVYGSLYPFSGWRSLGIGPLAFLTDPLPQYVTAFDVVTNVLGYMPLGALIVLALYPRWRGAAAVCAAFIGGGLLSGVMESIQTYLPTRVSSNLDLAANALGALVGGVLVAPATSALLDRGLLRRIRFTWFERHGAYVIGLSALWPFAAMFPAPYLFGGGDLPRVLWENLDPAMQDAILVWTPASWDIESWPDRLGALLPDDSWEALITSSNLFAALVLVTLLTRERAPRIRLMLGLIVATLFAKAGASFLQSHAGLTFDWATDGALEGIGIGAAAGVLSVALPRALRAALAGGALVVGLALVNVLPVNPYFDIVLADWRQGRYLHFNGLLHWLAWVWPYAALGWLASAAERAWFTRRRVANAGGAGNER</sequence>
<evidence type="ECO:0000313" key="4">
    <source>
        <dbReference type="Proteomes" id="UP000597138"/>
    </source>
</evidence>
<feature type="transmembrane region" description="Helical" evidence="1">
    <location>
        <begin position="156"/>
        <end position="180"/>
    </location>
</feature>
<gene>
    <name evidence="3" type="ORF">GCM10010985_12100</name>
</gene>
<name>A0ABQ1R9M9_9BURK</name>
<dbReference type="PANTHER" id="PTHR28008">
    <property type="entry name" value="DOMAIN PROTEIN, PUTATIVE (AFU_ORTHOLOGUE AFUA_3G10980)-RELATED"/>
    <property type="match status" value="1"/>
</dbReference>
<dbReference type="Proteomes" id="UP000597138">
    <property type="component" value="Unassembled WGS sequence"/>
</dbReference>
<proteinExistence type="predicted"/>
<dbReference type="EMBL" id="BMEG01000001">
    <property type="protein sequence ID" value="GGD59610.1"/>
    <property type="molecule type" value="Genomic_DNA"/>
</dbReference>
<feature type="transmembrane region" description="Helical" evidence="1">
    <location>
        <begin position="347"/>
        <end position="367"/>
    </location>
</feature>
<feature type="transmembrane region" description="Helical" evidence="1">
    <location>
        <begin position="192"/>
        <end position="214"/>
    </location>
</feature>
<comment type="caution">
    <text evidence="3">The sequence shown here is derived from an EMBL/GenBank/DDBJ whole genome shotgun (WGS) entry which is preliminary data.</text>
</comment>
<feature type="transmembrane region" description="Helical" evidence="1">
    <location>
        <begin position="51"/>
        <end position="68"/>
    </location>
</feature>
<feature type="transmembrane region" description="Helical" evidence="1">
    <location>
        <begin position="88"/>
        <end position="112"/>
    </location>
</feature>
<keyword evidence="1" id="KW-1133">Transmembrane helix</keyword>
<keyword evidence="1" id="KW-0472">Membrane</keyword>
<feature type="transmembrane region" description="Helical" evidence="1">
    <location>
        <begin position="119"/>
        <end position="136"/>
    </location>
</feature>
<keyword evidence="1" id="KW-0812">Transmembrane</keyword>
<feature type="transmembrane region" description="Helical" evidence="1">
    <location>
        <begin position="387"/>
        <end position="407"/>
    </location>
</feature>
<accession>A0ABQ1R9M9</accession>
<evidence type="ECO:0000256" key="1">
    <source>
        <dbReference type="SAM" id="Phobius"/>
    </source>
</evidence>
<feature type="transmembrane region" description="Helical" evidence="1">
    <location>
        <begin position="292"/>
        <end position="310"/>
    </location>
</feature>